<dbReference type="Proteomes" id="UP000316304">
    <property type="component" value="Unassembled WGS sequence"/>
</dbReference>
<organism evidence="1 2">
    <name type="scientific">Novipirellula galeiformis</name>
    <dbReference type="NCBI Taxonomy" id="2528004"/>
    <lineage>
        <taxon>Bacteria</taxon>
        <taxon>Pseudomonadati</taxon>
        <taxon>Planctomycetota</taxon>
        <taxon>Planctomycetia</taxon>
        <taxon>Pirellulales</taxon>
        <taxon>Pirellulaceae</taxon>
        <taxon>Novipirellula</taxon>
    </lineage>
</organism>
<sequence length="74" mass="8236">MDIRDIAASKKFKRMGGYVIRKSVFDRDGGQVNIASIGSFVALTPVLVKADWWRWLFRLGGRLGLGKDCEAYAG</sequence>
<reference evidence="1 2" key="1">
    <citation type="submission" date="2019-02" db="EMBL/GenBank/DDBJ databases">
        <title>Deep-cultivation of Planctomycetes and their phenomic and genomic characterization uncovers novel biology.</title>
        <authorList>
            <person name="Wiegand S."/>
            <person name="Jogler M."/>
            <person name="Boedeker C."/>
            <person name="Pinto D."/>
            <person name="Vollmers J."/>
            <person name="Rivas-Marin E."/>
            <person name="Kohn T."/>
            <person name="Peeters S.H."/>
            <person name="Heuer A."/>
            <person name="Rast P."/>
            <person name="Oberbeckmann S."/>
            <person name="Bunk B."/>
            <person name="Jeske O."/>
            <person name="Meyerdierks A."/>
            <person name="Storesund J.E."/>
            <person name="Kallscheuer N."/>
            <person name="Luecker S."/>
            <person name="Lage O.M."/>
            <person name="Pohl T."/>
            <person name="Merkel B.J."/>
            <person name="Hornburger P."/>
            <person name="Mueller R.-W."/>
            <person name="Bruemmer F."/>
            <person name="Labrenz M."/>
            <person name="Spormann A.M."/>
            <person name="Op Den Camp H."/>
            <person name="Overmann J."/>
            <person name="Amann R."/>
            <person name="Jetten M.S.M."/>
            <person name="Mascher T."/>
            <person name="Medema M.H."/>
            <person name="Devos D.P."/>
            <person name="Kaster A.-K."/>
            <person name="Ovreas L."/>
            <person name="Rohde M."/>
            <person name="Galperin M.Y."/>
            <person name="Jogler C."/>
        </authorList>
    </citation>
    <scope>NUCLEOTIDE SEQUENCE [LARGE SCALE GENOMIC DNA]</scope>
    <source>
        <strain evidence="1 2">Pla52o</strain>
    </source>
</reference>
<evidence type="ECO:0000313" key="1">
    <source>
        <dbReference type="EMBL" id="TWU21141.1"/>
    </source>
</evidence>
<protein>
    <submittedName>
        <fullName evidence="1">Uncharacterized protein</fullName>
    </submittedName>
</protein>
<keyword evidence="2" id="KW-1185">Reference proteome</keyword>
<dbReference type="AlphaFoldDB" id="A0A5C6CCE9"/>
<evidence type="ECO:0000313" key="2">
    <source>
        <dbReference type="Proteomes" id="UP000316304"/>
    </source>
</evidence>
<gene>
    <name evidence="1" type="ORF">Pla52o_41750</name>
</gene>
<comment type="caution">
    <text evidence="1">The sequence shown here is derived from an EMBL/GenBank/DDBJ whole genome shotgun (WGS) entry which is preliminary data.</text>
</comment>
<proteinExistence type="predicted"/>
<name>A0A5C6CCE9_9BACT</name>
<accession>A0A5C6CCE9</accession>
<dbReference type="EMBL" id="SJPT01000007">
    <property type="protein sequence ID" value="TWU21141.1"/>
    <property type="molecule type" value="Genomic_DNA"/>
</dbReference>